<evidence type="ECO:0000256" key="2">
    <source>
        <dbReference type="SAM" id="Phobius"/>
    </source>
</evidence>
<proteinExistence type="predicted"/>
<feature type="compositionally biased region" description="Polar residues" evidence="1">
    <location>
        <begin position="41"/>
        <end position="60"/>
    </location>
</feature>
<dbReference type="AlphaFoldDB" id="A0A6P8DR48"/>
<reference evidence="4" key="2">
    <citation type="submission" date="2025-08" db="UniProtKB">
        <authorList>
            <consortium name="RefSeq"/>
        </authorList>
    </citation>
    <scope>IDENTIFICATION</scope>
    <source>
        <tissue evidence="4">Leaf</tissue>
    </source>
</reference>
<evidence type="ECO:0000256" key="1">
    <source>
        <dbReference type="SAM" id="MobiDB-lite"/>
    </source>
</evidence>
<sequence length="232" mass="26030">MEPPCPPPPQPPDSQGPPPQLLPVSYSPNQPELPPTFSGVPMNNTAMSQSSNIPTDQTGRGRNFYPGQRQPWSTGLCDCCKDPKSCCLTCWCPCIAFGRIAEIVDRGSTPCGVSGTLYALLLWVFGCSCMYSCVYRTKLRGQYFLEEKPCIDCCVHCWCETCSLCQEYRELQNRGFNLSIGLSYPLSNHNIWPAAALMFDPPRNISINYIYHKPSQFIFFFSITRRSIGLIQ</sequence>
<dbReference type="RefSeq" id="XP_031399842.1">
    <property type="nucleotide sequence ID" value="XM_031543982.1"/>
</dbReference>
<feature type="region of interest" description="Disordered" evidence="1">
    <location>
        <begin position="1"/>
        <end position="65"/>
    </location>
</feature>
<dbReference type="InterPro" id="IPR006461">
    <property type="entry name" value="PLAC_motif_containing"/>
</dbReference>
<keyword evidence="2" id="KW-0812">Transmembrane</keyword>
<keyword evidence="2" id="KW-1133">Transmembrane helix</keyword>
<feature type="transmembrane region" description="Helical" evidence="2">
    <location>
        <begin position="115"/>
        <end position="134"/>
    </location>
</feature>
<evidence type="ECO:0000313" key="4">
    <source>
        <dbReference type="RefSeq" id="XP_031399842.1"/>
    </source>
</evidence>
<keyword evidence="2" id="KW-0472">Membrane</keyword>
<protein>
    <submittedName>
        <fullName evidence="4">Protein PLANT CADMIUM RESISTANCE 11-like isoform X1</fullName>
    </submittedName>
</protein>
<evidence type="ECO:0000313" key="3">
    <source>
        <dbReference type="Proteomes" id="UP000515151"/>
    </source>
</evidence>
<dbReference type="OrthoDB" id="1045822at2759"/>
<dbReference type="Proteomes" id="UP000515151">
    <property type="component" value="Chromosome 6"/>
</dbReference>
<gene>
    <name evidence="4" type="primary">LOC116210160</name>
</gene>
<dbReference type="GeneID" id="116210160"/>
<dbReference type="Pfam" id="PF04749">
    <property type="entry name" value="PLAC8"/>
    <property type="match status" value="1"/>
</dbReference>
<reference evidence="3" key="1">
    <citation type="journal article" date="2020" name="Plant Biotechnol. J.">
        <title>The pomegranate (Punica granatum L.) draft genome dissects genetic divergence between soft- and hard-seeded cultivars.</title>
        <authorList>
            <person name="Luo X."/>
            <person name="Li H."/>
            <person name="Wu Z."/>
            <person name="Yao W."/>
            <person name="Zhao P."/>
            <person name="Cao D."/>
            <person name="Yu H."/>
            <person name="Li K."/>
            <person name="Poudel K."/>
            <person name="Zhao D."/>
            <person name="Zhang F."/>
            <person name="Xia X."/>
            <person name="Chen L."/>
            <person name="Wang Q."/>
            <person name="Jing D."/>
            <person name="Cao S."/>
        </authorList>
    </citation>
    <scope>NUCLEOTIDE SEQUENCE [LARGE SCALE GENOMIC DNA]</scope>
    <source>
        <strain evidence="3">cv. Tunisia</strain>
    </source>
</reference>
<dbReference type="NCBIfam" id="TIGR01571">
    <property type="entry name" value="A_thal_Cys_rich"/>
    <property type="match status" value="1"/>
</dbReference>
<name>A0A6P8DR48_PUNGR</name>
<keyword evidence="3" id="KW-1185">Reference proteome</keyword>
<dbReference type="PANTHER" id="PTHR15907">
    <property type="entry name" value="DUF614 FAMILY PROTEIN-RELATED"/>
    <property type="match status" value="1"/>
</dbReference>
<organism evidence="3 4">
    <name type="scientific">Punica granatum</name>
    <name type="common">Pomegranate</name>
    <dbReference type="NCBI Taxonomy" id="22663"/>
    <lineage>
        <taxon>Eukaryota</taxon>
        <taxon>Viridiplantae</taxon>
        <taxon>Streptophyta</taxon>
        <taxon>Embryophyta</taxon>
        <taxon>Tracheophyta</taxon>
        <taxon>Spermatophyta</taxon>
        <taxon>Magnoliopsida</taxon>
        <taxon>eudicotyledons</taxon>
        <taxon>Gunneridae</taxon>
        <taxon>Pentapetalae</taxon>
        <taxon>rosids</taxon>
        <taxon>malvids</taxon>
        <taxon>Myrtales</taxon>
        <taxon>Lythraceae</taxon>
        <taxon>Punica</taxon>
    </lineage>
</organism>
<accession>A0A6P8DR48</accession>
<feature type="compositionally biased region" description="Pro residues" evidence="1">
    <location>
        <begin position="1"/>
        <end position="21"/>
    </location>
</feature>